<dbReference type="InterPro" id="IPR018263">
    <property type="entry name" value="Ribosomal_eL32_CS"/>
</dbReference>
<evidence type="ECO:0000256" key="3">
    <source>
        <dbReference type="ARBA" id="ARBA00023274"/>
    </source>
</evidence>
<dbReference type="GeneID" id="25901230"/>
<sequence>MVASAKHVPIVHKRTKKFKRHQSDRFKRVDESWRKPRGIDSRVRRRAKGTVRMVSIGYGTNKKTRHMLRDGFKKFLVSNVSDLELLMMHNKRYCGEIAHNVSSRKRKSILERAGELDIKLTNGAAKIRTEDNE</sequence>
<dbReference type="GO" id="GO:0006412">
    <property type="term" value="P:translation"/>
    <property type="evidence" value="ECO:0007669"/>
    <property type="project" value="InterPro"/>
</dbReference>
<dbReference type="AlphaFoldDB" id="A0A0L0GE26"/>
<dbReference type="EMBL" id="KQ241621">
    <property type="protein sequence ID" value="KNC87144.1"/>
    <property type="molecule type" value="Genomic_DNA"/>
</dbReference>
<dbReference type="SUPFAM" id="SSF52042">
    <property type="entry name" value="Ribosomal protein L32e"/>
    <property type="match status" value="1"/>
</dbReference>
<dbReference type="STRING" id="667725.A0A0L0GE26"/>
<dbReference type="GO" id="GO:0003735">
    <property type="term" value="F:structural constituent of ribosome"/>
    <property type="evidence" value="ECO:0007669"/>
    <property type="project" value="InterPro"/>
</dbReference>
<name>A0A0L0GE26_9EUKA</name>
<protein>
    <submittedName>
        <fullName evidence="4">60S ribosomal protein L32</fullName>
    </submittedName>
</protein>
<dbReference type="OrthoDB" id="268693at2759"/>
<evidence type="ECO:0000256" key="1">
    <source>
        <dbReference type="ARBA" id="ARBA00008431"/>
    </source>
</evidence>
<dbReference type="eggNOG" id="KOG0878">
    <property type="taxonomic scope" value="Eukaryota"/>
</dbReference>
<evidence type="ECO:0000313" key="4">
    <source>
        <dbReference type="EMBL" id="KNC87144.1"/>
    </source>
</evidence>
<keyword evidence="5" id="KW-1185">Reference proteome</keyword>
<dbReference type="PROSITE" id="PS00580">
    <property type="entry name" value="RIBOSOMAL_L32E"/>
    <property type="match status" value="1"/>
</dbReference>
<dbReference type="Pfam" id="PF01655">
    <property type="entry name" value="Ribosomal_L32e"/>
    <property type="match status" value="1"/>
</dbReference>
<organism evidence="4 5">
    <name type="scientific">Sphaeroforma arctica JP610</name>
    <dbReference type="NCBI Taxonomy" id="667725"/>
    <lineage>
        <taxon>Eukaryota</taxon>
        <taxon>Ichthyosporea</taxon>
        <taxon>Ichthyophonida</taxon>
        <taxon>Sphaeroforma</taxon>
    </lineage>
</organism>
<proteinExistence type="inferred from homology"/>
<dbReference type="PANTHER" id="PTHR23413">
    <property type="entry name" value="60S RIBOSOMAL PROTEIN L32 AND DNA-DIRECTED RNA POLYMERASE II, SUBUNIT N"/>
    <property type="match status" value="1"/>
</dbReference>
<dbReference type="PANTHER" id="PTHR23413:SF1">
    <property type="entry name" value="RIBOSOMAL PROTEIN L32"/>
    <property type="match status" value="1"/>
</dbReference>
<reference evidence="4 5" key="1">
    <citation type="submission" date="2011-02" db="EMBL/GenBank/DDBJ databases">
        <title>The Genome Sequence of Sphaeroforma arctica JP610.</title>
        <authorList>
            <consortium name="The Broad Institute Genome Sequencing Platform"/>
            <person name="Russ C."/>
            <person name="Cuomo C."/>
            <person name="Young S.K."/>
            <person name="Zeng Q."/>
            <person name="Gargeya S."/>
            <person name="Alvarado L."/>
            <person name="Berlin A."/>
            <person name="Chapman S.B."/>
            <person name="Chen Z."/>
            <person name="Freedman E."/>
            <person name="Gellesch M."/>
            <person name="Goldberg J."/>
            <person name="Griggs A."/>
            <person name="Gujja S."/>
            <person name="Heilman E."/>
            <person name="Heiman D."/>
            <person name="Howarth C."/>
            <person name="Mehta T."/>
            <person name="Neiman D."/>
            <person name="Pearson M."/>
            <person name="Roberts A."/>
            <person name="Saif S."/>
            <person name="Shea T."/>
            <person name="Shenoy N."/>
            <person name="Sisk P."/>
            <person name="Stolte C."/>
            <person name="Sykes S."/>
            <person name="White J."/>
            <person name="Yandava C."/>
            <person name="Burger G."/>
            <person name="Gray M.W."/>
            <person name="Holland P.W.H."/>
            <person name="King N."/>
            <person name="Lang F.B.F."/>
            <person name="Roger A.J."/>
            <person name="Ruiz-Trillo I."/>
            <person name="Haas B."/>
            <person name="Nusbaum C."/>
            <person name="Birren B."/>
        </authorList>
    </citation>
    <scope>NUCLEOTIDE SEQUENCE [LARGE SCALE GENOMIC DNA]</scope>
    <source>
        <strain evidence="4 5">JP610</strain>
    </source>
</reference>
<dbReference type="InterPro" id="IPR001515">
    <property type="entry name" value="Ribosomal_eL32"/>
</dbReference>
<dbReference type="InterPro" id="IPR036351">
    <property type="entry name" value="Ribosomal_eL32_sf"/>
</dbReference>
<keyword evidence="2 4" id="KW-0689">Ribosomal protein</keyword>
<evidence type="ECO:0000256" key="2">
    <source>
        <dbReference type="ARBA" id="ARBA00022980"/>
    </source>
</evidence>
<keyword evidence="3" id="KW-0687">Ribonucleoprotein</keyword>
<dbReference type="CDD" id="cd00513">
    <property type="entry name" value="Ribosomal_L32_L32e"/>
    <property type="match status" value="1"/>
</dbReference>
<evidence type="ECO:0000313" key="5">
    <source>
        <dbReference type="Proteomes" id="UP000054560"/>
    </source>
</evidence>
<dbReference type="RefSeq" id="XP_014161046.1">
    <property type="nucleotide sequence ID" value="XM_014305571.1"/>
</dbReference>
<comment type="similarity">
    <text evidence="1">Belongs to the eukaryotic ribosomal protein eL32 family.</text>
</comment>
<dbReference type="SMART" id="SM01393">
    <property type="entry name" value="Ribosomal_L32e"/>
    <property type="match status" value="1"/>
</dbReference>
<dbReference type="Proteomes" id="UP000054560">
    <property type="component" value="Unassembled WGS sequence"/>
</dbReference>
<gene>
    <name evidence="4" type="ORF">SARC_00726</name>
</gene>
<accession>A0A0L0GE26</accession>
<dbReference type="GO" id="GO:0022625">
    <property type="term" value="C:cytosolic large ribosomal subunit"/>
    <property type="evidence" value="ECO:0007669"/>
    <property type="project" value="TreeGrafter"/>
</dbReference>